<dbReference type="Proteomes" id="UP000199306">
    <property type="component" value="Unassembled WGS sequence"/>
</dbReference>
<dbReference type="OrthoDB" id="1495635at2"/>
<gene>
    <name evidence="1" type="ORF">SAMN04515674_11690</name>
</gene>
<proteinExistence type="predicted"/>
<dbReference type="RefSeq" id="WP_092019217.1">
    <property type="nucleotide sequence ID" value="NZ_FOXH01000016.1"/>
</dbReference>
<name>A0A1I5Y0S0_9BACT</name>
<dbReference type="AlphaFoldDB" id="A0A1I5Y0S0"/>
<organism evidence="1 2">
    <name type="scientific">Pseudarcicella hirudinis</name>
    <dbReference type="NCBI Taxonomy" id="1079859"/>
    <lineage>
        <taxon>Bacteria</taxon>
        <taxon>Pseudomonadati</taxon>
        <taxon>Bacteroidota</taxon>
        <taxon>Cytophagia</taxon>
        <taxon>Cytophagales</taxon>
        <taxon>Flectobacillaceae</taxon>
        <taxon>Pseudarcicella</taxon>
    </lineage>
</organism>
<evidence type="ECO:0000313" key="2">
    <source>
        <dbReference type="Proteomes" id="UP000199306"/>
    </source>
</evidence>
<keyword evidence="2" id="KW-1185">Reference proteome</keyword>
<sequence>MFDLSKEKIDVKCDCGRKHIATLQDAINRKTIKCSCGTNIQLNDNNRSARKGVNDINKVFRDLENTFKKLGK</sequence>
<protein>
    <submittedName>
        <fullName evidence="1">Uncharacterized protein</fullName>
    </submittedName>
</protein>
<evidence type="ECO:0000313" key="1">
    <source>
        <dbReference type="EMBL" id="SFQ37831.1"/>
    </source>
</evidence>
<reference evidence="1 2" key="1">
    <citation type="submission" date="2016-10" db="EMBL/GenBank/DDBJ databases">
        <authorList>
            <person name="de Groot N.N."/>
        </authorList>
    </citation>
    <scope>NUCLEOTIDE SEQUENCE [LARGE SCALE GENOMIC DNA]</scope>
    <source>
        <strain evidence="2">E92,LMG 26720,CCM 7988</strain>
    </source>
</reference>
<dbReference type="STRING" id="1079859.SAMN04515674_11690"/>
<dbReference type="EMBL" id="FOXH01000016">
    <property type="protein sequence ID" value="SFQ37831.1"/>
    <property type="molecule type" value="Genomic_DNA"/>
</dbReference>
<accession>A0A1I5Y0S0</accession>